<reference evidence="7 8" key="1">
    <citation type="submission" date="2020-06" db="EMBL/GenBank/DDBJ databases">
        <title>Interaction of electrochemicaly active bacteria, Geobacter bremensis R4 on different carbon anode.</title>
        <authorList>
            <person name="Meng L."/>
            <person name="Yoshida N."/>
        </authorList>
    </citation>
    <scope>NUCLEOTIDE SEQUENCE [LARGE SCALE GENOMIC DNA]</scope>
    <source>
        <strain evidence="7 8">R4</strain>
    </source>
</reference>
<evidence type="ECO:0000256" key="1">
    <source>
        <dbReference type="ARBA" id="ARBA00006964"/>
    </source>
</evidence>
<keyword evidence="4 5" id="KW-0479">Metal-binding</keyword>
<evidence type="ECO:0000313" key="7">
    <source>
        <dbReference type="EMBL" id="BCG45726.1"/>
    </source>
</evidence>
<feature type="binding site" evidence="6">
    <location>
        <position position="335"/>
    </location>
    <ligand>
        <name>a divalent metal cation</name>
        <dbReference type="ChEBI" id="CHEBI:60240"/>
        <label>1</label>
    </ligand>
</feature>
<evidence type="ECO:0000313" key="8">
    <source>
        <dbReference type="Proteomes" id="UP000515472"/>
    </source>
</evidence>
<dbReference type="GO" id="GO:0046872">
    <property type="term" value="F:metal ion binding"/>
    <property type="evidence" value="ECO:0007669"/>
    <property type="project" value="UniProtKB-UniRule"/>
</dbReference>
<dbReference type="Proteomes" id="UP000515472">
    <property type="component" value="Chromosome"/>
</dbReference>
<gene>
    <name evidence="7" type="ORF">GEOBRER4_n0492</name>
</gene>
<dbReference type="NCBIfam" id="TIGR00486">
    <property type="entry name" value="YbgI_SA1388"/>
    <property type="match status" value="1"/>
</dbReference>
<evidence type="ECO:0000256" key="5">
    <source>
        <dbReference type="PIRNR" id="PIRNR037489"/>
    </source>
</evidence>
<dbReference type="Gene3D" id="3.30.70.120">
    <property type="match status" value="1"/>
</dbReference>
<organism evidence="7 8">
    <name type="scientific">Citrifermentans bremense</name>
    <dbReference type="NCBI Taxonomy" id="60035"/>
    <lineage>
        <taxon>Bacteria</taxon>
        <taxon>Pseudomonadati</taxon>
        <taxon>Thermodesulfobacteriota</taxon>
        <taxon>Desulfuromonadia</taxon>
        <taxon>Geobacterales</taxon>
        <taxon>Geobacteraceae</taxon>
        <taxon>Citrifermentans</taxon>
    </lineage>
</organism>
<feature type="binding site" evidence="6">
    <location>
        <position position="106"/>
    </location>
    <ligand>
        <name>a divalent metal cation</name>
        <dbReference type="ChEBI" id="CHEBI:60240"/>
        <label>1</label>
    </ligand>
</feature>
<dbReference type="PANTHER" id="PTHR13799">
    <property type="entry name" value="NGG1 INTERACTING FACTOR 3"/>
    <property type="match status" value="1"/>
</dbReference>
<comment type="similarity">
    <text evidence="1 5">Belongs to the GTP cyclohydrolase I type 2/NIF3 family.</text>
</comment>
<dbReference type="GO" id="GO:0005737">
    <property type="term" value="C:cytoplasm"/>
    <property type="evidence" value="ECO:0007669"/>
    <property type="project" value="TreeGrafter"/>
</dbReference>
<dbReference type="RefSeq" id="WP_185244085.1">
    <property type="nucleotide sequence ID" value="NZ_AP023213.1"/>
</dbReference>
<dbReference type="GO" id="GO:0016787">
    <property type="term" value="F:hydrolase activity"/>
    <property type="evidence" value="ECO:0007669"/>
    <property type="project" value="UniProtKB-KW"/>
</dbReference>
<dbReference type="KEGG" id="gbn:GEOBRER4_04760"/>
<keyword evidence="8" id="KW-1185">Reference proteome</keyword>
<feature type="binding site" evidence="6">
    <location>
        <position position="67"/>
    </location>
    <ligand>
        <name>a divalent metal cation</name>
        <dbReference type="ChEBI" id="CHEBI:60240"/>
        <label>1</label>
    </ligand>
</feature>
<evidence type="ECO:0000256" key="2">
    <source>
        <dbReference type="ARBA" id="ARBA00011643"/>
    </source>
</evidence>
<dbReference type="FunFam" id="3.40.1390.30:FF:000001">
    <property type="entry name" value="GTP cyclohydrolase 1 type 2"/>
    <property type="match status" value="1"/>
</dbReference>
<dbReference type="Gene3D" id="3.40.1390.30">
    <property type="entry name" value="NIF3 (NGG1p interacting factor 3)-like"/>
    <property type="match status" value="1"/>
</dbReference>
<dbReference type="AlphaFoldDB" id="A0A6S6M0N4"/>
<name>A0A6S6M0N4_9BACT</name>
<dbReference type="PANTHER" id="PTHR13799:SF14">
    <property type="entry name" value="GTP CYCLOHYDROLASE 1 TYPE 2 HOMOLOG"/>
    <property type="match status" value="1"/>
</dbReference>
<sequence length="372" mass="39959">MITPRVSDISGITGKIAPSHLAESWDNVGLQLGDPSSQVSRIMVALDPGRPAVEAAIEAGCQLLITHHPFIFTPLKKISTADETGRLAILALKNDLSIISLHTNFDIAQGGVNDLLAGLIGVQEAQPLRITGGEEYVKLVFFAPHGCEEQLLGALSPFMPNIGNYRDCSYQGEGTGRFTALSGARPFVGEVGKSHAEPESRLELLLVKERVAQAVAALKSAHPYEEPAYDLYPVLNRGESYGLGRIGRLAEPMRAGDYALRVKGSLAATGVRLVGDPARQVKKVALCGGSGVSLMHEAQRKGADILVTADVKYHEAREAEALGLALLDAGHFSTEFPMVHGLAGQLKAALQAKRFETEVLEYQGEREPFSFW</sequence>
<dbReference type="EMBL" id="AP023213">
    <property type="protein sequence ID" value="BCG45726.1"/>
    <property type="molecule type" value="Genomic_DNA"/>
</dbReference>
<protein>
    <recommendedName>
        <fullName evidence="3 5">GTP cyclohydrolase 1 type 2 homolog</fullName>
    </recommendedName>
</protein>
<dbReference type="Pfam" id="PF01784">
    <property type="entry name" value="DUF34_NIF3"/>
    <property type="match status" value="1"/>
</dbReference>
<dbReference type="InterPro" id="IPR017221">
    <property type="entry name" value="DUF34/NIF3_bac"/>
</dbReference>
<feature type="binding site" evidence="6">
    <location>
        <position position="68"/>
    </location>
    <ligand>
        <name>a divalent metal cation</name>
        <dbReference type="ChEBI" id="CHEBI:60240"/>
        <label>1</label>
    </ligand>
</feature>
<comment type="subunit">
    <text evidence="2">Homohexamer.</text>
</comment>
<dbReference type="InterPro" id="IPR002678">
    <property type="entry name" value="DUF34/NIF3"/>
</dbReference>
<dbReference type="SUPFAM" id="SSF102705">
    <property type="entry name" value="NIF3 (NGG1p interacting factor 3)-like"/>
    <property type="match status" value="1"/>
</dbReference>
<feature type="binding site" evidence="6">
    <location>
        <position position="331"/>
    </location>
    <ligand>
        <name>a divalent metal cation</name>
        <dbReference type="ChEBI" id="CHEBI:60240"/>
        <label>1</label>
    </ligand>
</feature>
<dbReference type="PIRSF" id="PIRSF037489">
    <property type="entry name" value="UCP037489_NIF3_YqfO"/>
    <property type="match status" value="1"/>
</dbReference>
<dbReference type="InterPro" id="IPR015867">
    <property type="entry name" value="N-reg_PII/ATP_PRibTrfase_C"/>
</dbReference>
<evidence type="ECO:0000256" key="6">
    <source>
        <dbReference type="PIRSR" id="PIRSR602678-1"/>
    </source>
</evidence>
<dbReference type="InterPro" id="IPR036069">
    <property type="entry name" value="DUF34/NIF3_sf"/>
</dbReference>
<evidence type="ECO:0000256" key="3">
    <source>
        <dbReference type="ARBA" id="ARBA00022112"/>
    </source>
</evidence>
<accession>A0A6S6M0N4</accession>
<keyword evidence="7" id="KW-0378">Hydrolase</keyword>
<evidence type="ECO:0000256" key="4">
    <source>
        <dbReference type="ARBA" id="ARBA00022723"/>
    </source>
</evidence>
<proteinExistence type="inferred from homology"/>